<proteinExistence type="predicted"/>
<keyword evidence="3" id="KW-1185">Reference proteome</keyword>
<evidence type="ECO:0000256" key="1">
    <source>
        <dbReference type="SAM" id="MobiDB-lite"/>
    </source>
</evidence>
<accession>A0A8I2YKQ6</accession>
<organism evidence="2 3">
    <name type="scientific">Boletus reticuloceps</name>
    <dbReference type="NCBI Taxonomy" id="495285"/>
    <lineage>
        <taxon>Eukaryota</taxon>
        <taxon>Fungi</taxon>
        <taxon>Dikarya</taxon>
        <taxon>Basidiomycota</taxon>
        <taxon>Agaricomycotina</taxon>
        <taxon>Agaricomycetes</taxon>
        <taxon>Agaricomycetidae</taxon>
        <taxon>Boletales</taxon>
        <taxon>Boletineae</taxon>
        <taxon>Boletaceae</taxon>
        <taxon>Boletoideae</taxon>
        <taxon>Boletus</taxon>
    </lineage>
</organism>
<comment type="caution">
    <text evidence="2">The sequence shown here is derived from an EMBL/GenBank/DDBJ whole genome shotgun (WGS) entry which is preliminary data.</text>
</comment>
<evidence type="ECO:0000313" key="2">
    <source>
        <dbReference type="EMBL" id="KAG6373282.1"/>
    </source>
</evidence>
<dbReference type="EMBL" id="JAGFBS010000022">
    <property type="protein sequence ID" value="KAG6373282.1"/>
    <property type="molecule type" value="Genomic_DNA"/>
</dbReference>
<sequence>MCSCEKPAPPPTHKQSSTTVPEKSSHQPLPLNALMNSQSSPSGQQMSCDKPQGDPGPSTGNQTFIQPPQPKAKLPTPDCPVPVVVLPSLDRLQPAVVPSPLNQLTAYNLEPEPQISSGGQEHPSTDAPPNDQSMSVGGIPESDTSPPDPQASVNSASVLIGDDIPESWSSPMMHLQDVLENCYGFNYDPYSDVAPPPDTSLSTLAQKICEGGSTLPGGKSLCMAATAFLEKLTKAQPLDSLSDMGDGTRQAAKYVISPIMT</sequence>
<name>A0A8I2YKQ6_9AGAM</name>
<reference evidence="2" key="1">
    <citation type="submission" date="2021-03" db="EMBL/GenBank/DDBJ databases">
        <title>Evolutionary innovations through gain and loss of genes in the ectomycorrhizal Boletales.</title>
        <authorList>
            <person name="Wu G."/>
            <person name="Miyauchi S."/>
            <person name="Morin E."/>
            <person name="Yang Z.-L."/>
            <person name="Xu J."/>
            <person name="Martin F.M."/>
        </authorList>
    </citation>
    <scope>NUCLEOTIDE SEQUENCE</scope>
    <source>
        <strain evidence="2">BR01</strain>
    </source>
</reference>
<evidence type="ECO:0000313" key="3">
    <source>
        <dbReference type="Proteomes" id="UP000683000"/>
    </source>
</evidence>
<gene>
    <name evidence="2" type="ORF">JVT61DRAFT_6402</name>
</gene>
<feature type="region of interest" description="Disordered" evidence="1">
    <location>
        <begin position="1"/>
        <end position="83"/>
    </location>
</feature>
<protein>
    <submittedName>
        <fullName evidence="2">Uncharacterized protein</fullName>
    </submittedName>
</protein>
<feature type="compositionally biased region" description="Polar residues" evidence="1">
    <location>
        <begin position="13"/>
        <end position="22"/>
    </location>
</feature>
<dbReference type="AlphaFoldDB" id="A0A8I2YKQ6"/>
<dbReference type="Proteomes" id="UP000683000">
    <property type="component" value="Unassembled WGS sequence"/>
</dbReference>
<feature type="compositionally biased region" description="Polar residues" evidence="1">
    <location>
        <begin position="34"/>
        <end position="47"/>
    </location>
</feature>
<feature type="region of interest" description="Disordered" evidence="1">
    <location>
        <begin position="111"/>
        <end position="154"/>
    </location>
</feature>